<dbReference type="EMBL" id="JAACXV010014320">
    <property type="protein sequence ID" value="KAF7268457.1"/>
    <property type="molecule type" value="Genomic_DNA"/>
</dbReference>
<dbReference type="OrthoDB" id="6769177at2759"/>
<evidence type="ECO:0000313" key="4">
    <source>
        <dbReference type="Proteomes" id="UP000625711"/>
    </source>
</evidence>
<feature type="chain" id="PRO_5033067167" evidence="2">
    <location>
        <begin position="22"/>
        <end position="273"/>
    </location>
</feature>
<organism evidence="3 4">
    <name type="scientific">Rhynchophorus ferrugineus</name>
    <name type="common">Red palm weevil</name>
    <name type="synonym">Curculio ferrugineus</name>
    <dbReference type="NCBI Taxonomy" id="354439"/>
    <lineage>
        <taxon>Eukaryota</taxon>
        <taxon>Metazoa</taxon>
        <taxon>Ecdysozoa</taxon>
        <taxon>Arthropoda</taxon>
        <taxon>Hexapoda</taxon>
        <taxon>Insecta</taxon>
        <taxon>Pterygota</taxon>
        <taxon>Neoptera</taxon>
        <taxon>Endopterygota</taxon>
        <taxon>Coleoptera</taxon>
        <taxon>Polyphaga</taxon>
        <taxon>Cucujiformia</taxon>
        <taxon>Curculionidae</taxon>
        <taxon>Dryophthorinae</taxon>
        <taxon>Rhynchophorus</taxon>
    </lineage>
</organism>
<feature type="region of interest" description="Disordered" evidence="1">
    <location>
        <begin position="254"/>
        <end position="273"/>
    </location>
</feature>
<keyword evidence="4" id="KW-1185">Reference proteome</keyword>
<dbReference type="AlphaFoldDB" id="A0A834HTF8"/>
<comment type="caution">
    <text evidence="3">The sequence shown here is derived from an EMBL/GenBank/DDBJ whole genome shotgun (WGS) entry which is preliminary data.</text>
</comment>
<evidence type="ECO:0000313" key="3">
    <source>
        <dbReference type="EMBL" id="KAF7268457.1"/>
    </source>
</evidence>
<proteinExistence type="predicted"/>
<reference evidence="3" key="1">
    <citation type="submission" date="2020-08" db="EMBL/GenBank/DDBJ databases">
        <title>Genome sequencing and assembly of the red palm weevil Rhynchophorus ferrugineus.</title>
        <authorList>
            <person name="Dias G.B."/>
            <person name="Bergman C.M."/>
            <person name="Manee M."/>
        </authorList>
    </citation>
    <scope>NUCLEOTIDE SEQUENCE</scope>
    <source>
        <strain evidence="3">AA-2017</strain>
        <tissue evidence="3">Whole larva</tissue>
    </source>
</reference>
<accession>A0A834HTF8</accession>
<gene>
    <name evidence="3" type="ORF">GWI33_018348</name>
</gene>
<sequence length="273" mass="31634">MANQKLRILFILFCLQGSSKQKPISDKLDFEDGKTVNDQPDVTKLRFLCNTGGCNSTDNSHSIQTEVLVHVKTKVYPNRTESSEKSTSDVPILVGFRGSQLDETRNEEQFRSSASYLENEMISRDDSIRHTDTDFTYKKIPILPNRRDGNYYFQPHFNRFRPMIYDNTPQRVPGRFSGNDLEQPLPHFEHTYNRHYFGEAPPPQSLPYPKTLPHNPVAFNGISRSQWRPRYRPNKYGFDNHFEPHATNSKCTCEEQSTKLKSRTSIDDKLAPL</sequence>
<name>A0A834HTF8_RHYFE</name>
<evidence type="ECO:0000256" key="2">
    <source>
        <dbReference type="SAM" id="SignalP"/>
    </source>
</evidence>
<protein>
    <submittedName>
        <fullName evidence="3">Uncharacterized protein</fullName>
    </submittedName>
</protein>
<feature type="signal peptide" evidence="2">
    <location>
        <begin position="1"/>
        <end position="21"/>
    </location>
</feature>
<dbReference type="Proteomes" id="UP000625711">
    <property type="component" value="Unassembled WGS sequence"/>
</dbReference>
<evidence type="ECO:0000256" key="1">
    <source>
        <dbReference type="SAM" id="MobiDB-lite"/>
    </source>
</evidence>
<keyword evidence="2" id="KW-0732">Signal</keyword>